<gene>
    <name evidence="2" type="ORF">Pc21g19780</name>
    <name evidence="2" type="ORF">PCH_Pc21g19780</name>
</gene>
<accession>B6HJX6</accession>
<keyword evidence="3" id="KW-1185">Reference proteome</keyword>
<sequence length="191" mass="21860">MRGFYIKLAAFDLSHWCPDQTPQFPRSFHVKPTSEALPLPPYSDTTRGLFFPHSDRLFNHTTIDGLLMAPEGSPVDDATGIEFADDTFSWPQDGKSFTGLVALHPYYFSRCNLLITSSIAFYSTIQDISSPLEQNRLRQFLCLPYYNHTAFAKEHGESYTMGHAEQCTNYLRHSIQCHADLTPMLWQKKDN</sequence>
<reference evidence="2 3" key="1">
    <citation type="journal article" date="2008" name="Nat. Biotechnol.">
        <title>Genome sequencing and analysis of the filamentous fungus Penicillium chrysogenum.</title>
        <authorList>
            <person name="van den Berg M.A."/>
            <person name="Albang R."/>
            <person name="Albermann K."/>
            <person name="Badger J.H."/>
            <person name="Daran J.-M."/>
            <person name="Driessen A.J.M."/>
            <person name="Garcia-Estrada C."/>
            <person name="Fedorova N.D."/>
            <person name="Harris D.M."/>
            <person name="Heijne W.H.M."/>
            <person name="Joardar V.S."/>
            <person name="Kiel J.A.K.W."/>
            <person name="Kovalchuk A."/>
            <person name="Martin J.F."/>
            <person name="Nierman W.C."/>
            <person name="Nijland J.G."/>
            <person name="Pronk J.T."/>
            <person name="Roubos J.A."/>
            <person name="van der Klei I.J."/>
            <person name="van Peij N.N.M.E."/>
            <person name="Veenhuis M."/>
            <person name="von Doehren H."/>
            <person name="Wagner C."/>
            <person name="Wortman J.R."/>
            <person name="Bovenberg R.A.L."/>
        </authorList>
    </citation>
    <scope>NUCLEOTIDE SEQUENCE [LARGE SCALE GENOMIC DNA]</scope>
    <source>
        <strain evidence="3">ATCC 28089 / DSM 1075 / NRRL 1951 / Wisconsin 54-1255</strain>
    </source>
</reference>
<dbReference type="OrthoDB" id="3687641at2759"/>
<organism evidence="2 3">
    <name type="scientific">Penicillium rubens (strain ATCC 28089 / DSM 1075 / NRRL 1951 / Wisconsin 54-1255)</name>
    <name type="common">Penicillium chrysogenum</name>
    <dbReference type="NCBI Taxonomy" id="500485"/>
    <lineage>
        <taxon>Eukaryota</taxon>
        <taxon>Fungi</taxon>
        <taxon>Dikarya</taxon>
        <taxon>Ascomycota</taxon>
        <taxon>Pezizomycotina</taxon>
        <taxon>Eurotiomycetes</taxon>
        <taxon>Eurotiomycetidae</taxon>
        <taxon>Eurotiales</taxon>
        <taxon>Aspergillaceae</taxon>
        <taxon>Penicillium</taxon>
        <taxon>Penicillium chrysogenum species complex</taxon>
    </lineage>
</organism>
<proteinExistence type="inferred from homology"/>
<dbReference type="VEuPathDB" id="FungiDB:PCH_Pc21g19780"/>
<dbReference type="GO" id="GO:0043386">
    <property type="term" value="P:mycotoxin biosynthetic process"/>
    <property type="evidence" value="ECO:0007669"/>
    <property type="project" value="InterPro"/>
</dbReference>
<protein>
    <submittedName>
        <fullName evidence="2">Uncharacterized protein</fullName>
    </submittedName>
</protein>
<name>B6HJX6_PENRW</name>
<dbReference type="InterPro" id="IPR021765">
    <property type="entry name" value="UstYa-like"/>
</dbReference>
<comment type="similarity">
    <text evidence="1">Belongs to the ustYa family.</text>
</comment>
<dbReference type="Pfam" id="PF11807">
    <property type="entry name" value="UstYa"/>
    <property type="match status" value="1"/>
</dbReference>
<evidence type="ECO:0000256" key="1">
    <source>
        <dbReference type="ARBA" id="ARBA00035112"/>
    </source>
</evidence>
<dbReference type="HOGENOM" id="CLU_1421846_0_0_1"/>
<evidence type="ECO:0000313" key="2">
    <source>
        <dbReference type="EMBL" id="CAP96875.1"/>
    </source>
</evidence>
<dbReference type="OMA" id="HSIQCHA"/>
<dbReference type="STRING" id="500485.B6HJX6"/>
<dbReference type="AlphaFoldDB" id="B6HJX6"/>
<dbReference type="Proteomes" id="UP000000724">
    <property type="component" value="Contig Pc00c21"/>
</dbReference>
<evidence type="ECO:0000313" key="3">
    <source>
        <dbReference type="Proteomes" id="UP000000724"/>
    </source>
</evidence>
<dbReference type="EMBL" id="AM920436">
    <property type="protein sequence ID" value="CAP96875.1"/>
    <property type="molecule type" value="Genomic_DNA"/>
</dbReference>